<keyword evidence="4" id="KW-0964">Secreted</keyword>
<evidence type="ECO:0000256" key="6">
    <source>
        <dbReference type="ARBA" id="ARBA00023157"/>
    </source>
</evidence>
<feature type="region of interest" description="Disordered" evidence="7">
    <location>
        <begin position="167"/>
        <end position="191"/>
    </location>
</feature>
<dbReference type="CDD" id="cd23508">
    <property type="entry name" value="hydrophobin_II"/>
    <property type="match status" value="2"/>
</dbReference>
<dbReference type="Proteomes" id="UP000315783">
    <property type="component" value="Unassembled WGS sequence"/>
</dbReference>
<protein>
    <submittedName>
        <fullName evidence="9">Hydrophobin 2</fullName>
    </submittedName>
</protein>
<gene>
    <name evidence="9" type="ORF">IF1G_04226</name>
</gene>
<comment type="caution">
    <text evidence="9">The sequence shown here is derived from an EMBL/GenBank/DDBJ whole genome shotgun (WGS) entry which is preliminary data.</text>
</comment>
<evidence type="ECO:0000313" key="10">
    <source>
        <dbReference type="Proteomes" id="UP000315783"/>
    </source>
</evidence>
<keyword evidence="3" id="KW-0134">Cell wall</keyword>
<evidence type="ECO:0000256" key="3">
    <source>
        <dbReference type="ARBA" id="ARBA00022512"/>
    </source>
</evidence>
<feature type="compositionally biased region" description="Pro residues" evidence="7">
    <location>
        <begin position="174"/>
        <end position="188"/>
    </location>
</feature>
<reference evidence="9 10" key="1">
    <citation type="journal article" date="2019" name="Appl. Microbiol. Biotechnol.">
        <title>Genome sequence of Isaria javanica and comparative genome analysis insights into family S53 peptidase evolution in fungal entomopathogens.</title>
        <authorList>
            <person name="Lin R."/>
            <person name="Zhang X."/>
            <person name="Xin B."/>
            <person name="Zou M."/>
            <person name="Gao Y."/>
            <person name="Qin F."/>
            <person name="Hu Q."/>
            <person name="Xie B."/>
            <person name="Cheng X."/>
        </authorList>
    </citation>
    <scope>NUCLEOTIDE SEQUENCE [LARGE SCALE GENOMIC DNA]</scope>
    <source>
        <strain evidence="9 10">IJ1G</strain>
    </source>
</reference>
<evidence type="ECO:0000256" key="5">
    <source>
        <dbReference type="ARBA" id="ARBA00022729"/>
    </source>
</evidence>
<evidence type="ECO:0000256" key="8">
    <source>
        <dbReference type="SAM" id="SignalP"/>
    </source>
</evidence>
<evidence type="ECO:0000256" key="4">
    <source>
        <dbReference type="ARBA" id="ARBA00022525"/>
    </source>
</evidence>
<dbReference type="OrthoDB" id="4500971at2759"/>
<feature type="region of interest" description="Disordered" evidence="7">
    <location>
        <begin position="22"/>
        <end position="89"/>
    </location>
</feature>
<dbReference type="PROSITE" id="PS51257">
    <property type="entry name" value="PROKAR_LIPOPROTEIN"/>
    <property type="match status" value="1"/>
</dbReference>
<name>A0A545V5K3_9HYPO</name>
<evidence type="ECO:0000256" key="2">
    <source>
        <dbReference type="ARBA" id="ARBA00009576"/>
    </source>
</evidence>
<keyword evidence="10" id="KW-1185">Reference proteome</keyword>
<evidence type="ECO:0000313" key="9">
    <source>
        <dbReference type="EMBL" id="TQV96986.1"/>
    </source>
</evidence>
<dbReference type="PANTHER" id="PTHR42341">
    <property type="entry name" value="HYDROPHOBIN"/>
    <property type="match status" value="1"/>
</dbReference>
<keyword evidence="6" id="KW-1015">Disulfide bond</keyword>
<dbReference type="PANTHER" id="PTHR42341:SF2">
    <property type="entry name" value="HYDROPHOBIN"/>
    <property type="match status" value="1"/>
</dbReference>
<feature type="compositionally biased region" description="Low complexity" evidence="7">
    <location>
        <begin position="41"/>
        <end position="86"/>
    </location>
</feature>
<comment type="similarity">
    <text evidence="2">Belongs to the cerato-ulmin hydrophobin family.</text>
</comment>
<accession>A0A545V5K3</accession>
<dbReference type="Pfam" id="PF06766">
    <property type="entry name" value="Hydrophobin_2"/>
    <property type="match status" value="2"/>
</dbReference>
<feature type="signal peptide" evidence="8">
    <location>
        <begin position="1"/>
        <end position="17"/>
    </location>
</feature>
<sequence length="264" mass="25914">MKFLTVAAAVFASTALAVPTNPNNGGGACIPKPQPGGGTTSSGPGSNPIGTSTSAGPGTQTTGLVTTTRAPSTSTNTNPAPPATSTGYPSPGGQFHCPAGLYSNPQCCSADILGLADLDCVNPSRAPTSGDDFASVCSAVGKGAKCCVLPVAGQSLLCQDAIPGGGNPPGVGNPNPPSNPPPNPPSNPPSGGEFRCPAGLYSNAQCCSTDLLGLVDIDCNVPSRQPTSGRDFRDMCAATGKSAKCCVIPVAGQDVLCQDAIGAQ</sequence>
<dbReference type="Gene3D" id="3.20.120.10">
    <property type="entry name" value="Hydrophobin"/>
    <property type="match status" value="2"/>
</dbReference>
<dbReference type="InterPro" id="IPR010636">
    <property type="entry name" value="Class_II_hydrophobin"/>
</dbReference>
<comment type="subcellular location">
    <subcellularLocation>
        <location evidence="1">Secreted</location>
        <location evidence="1">Cell wall</location>
    </subcellularLocation>
</comment>
<keyword evidence="5 8" id="KW-0732">Signal</keyword>
<evidence type="ECO:0000256" key="7">
    <source>
        <dbReference type="SAM" id="MobiDB-lite"/>
    </source>
</evidence>
<dbReference type="EMBL" id="SPUK01000005">
    <property type="protein sequence ID" value="TQV96986.1"/>
    <property type="molecule type" value="Genomic_DNA"/>
</dbReference>
<feature type="chain" id="PRO_5022137035" evidence="8">
    <location>
        <begin position="18"/>
        <end position="264"/>
    </location>
</feature>
<dbReference type="SUPFAM" id="SSF101751">
    <property type="entry name" value="Hydrophobin II, HfbII"/>
    <property type="match status" value="2"/>
</dbReference>
<dbReference type="STRING" id="43265.A0A545V5K3"/>
<organism evidence="9 10">
    <name type="scientific">Cordyceps javanica</name>
    <dbReference type="NCBI Taxonomy" id="43265"/>
    <lineage>
        <taxon>Eukaryota</taxon>
        <taxon>Fungi</taxon>
        <taxon>Dikarya</taxon>
        <taxon>Ascomycota</taxon>
        <taxon>Pezizomycotina</taxon>
        <taxon>Sordariomycetes</taxon>
        <taxon>Hypocreomycetidae</taxon>
        <taxon>Hypocreales</taxon>
        <taxon>Cordycipitaceae</taxon>
        <taxon>Cordyceps</taxon>
    </lineage>
</organism>
<dbReference type="GO" id="GO:0005576">
    <property type="term" value="C:extracellular region"/>
    <property type="evidence" value="ECO:0007669"/>
    <property type="project" value="InterPro"/>
</dbReference>
<evidence type="ECO:0000256" key="1">
    <source>
        <dbReference type="ARBA" id="ARBA00004191"/>
    </source>
</evidence>
<dbReference type="InterPro" id="IPR036686">
    <property type="entry name" value="Class_II_Hydrophobin_sf"/>
</dbReference>
<dbReference type="AlphaFoldDB" id="A0A545V5K3"/>
<proteinExistence type="inferred from homology"/>